<dbReference type="InterPro" id="IPR001789">
    <property type="entry name" value="Sig_transdc_resp-reg_receiver"/>
</dbReference>
<dbReference type="RefSeq" id="WP_343959031.1">
    <property type="nucleotide sequence ID" value="NZ_BAAAKZ010000003.1"/>
</dbReference>
<keyword evidence="1 5" id="KW-0597">Phosphoprotein</keyword>
<dbReference type="CDD" id="cd06170">
    <property type="entry name" value="LuxR_C_like"/>
    <property type="match status" value="1"/>
</dbReference>
<dbReference type="PROSITE" id="PS00622">
    <property type="entry name" value="HTH_LUXR_1"/>
    <property type="match status" value="1"/>
</dbReference>
<dbReference type="PROSITE" id="PS50110">
    <property type="entry name" value="RESPONSE_REGULATORY"/>
    <property type="match status" value="1"/>
</dbReference>
<keyword evidence="3" id="KW-0238">DNA-binding</keyword>
<reference evidence="9" key="1">
    <citation type="journal article" date="2019" name="Int. J. Syst. Evol. Microbiol.">
        <title>The Global Catalogue of Microorganisms (GCM) 10K type strain sequencing project: providing services to taxonomists for standard genome sequencing and annotation.</title>
        <authorList>
            <consortium name="The Broad Institute Genomics Platform"/>
            <consortium name="The Broad Institute Genome Sequencing Center for Infectious Disease"/>
            <person name="Wu L."/>
            <person name="Ma J."/>
        </authorList>
    </citation>
    <scope>NUCLEOTIDE SEQUENCE [LARGE SCALE GENOMIC DNA]</scope>
    <source>
        <strain evidence="9">CCUG 50213</strain>
    </source>
</reference>
<feature type="domain" description="Response regulatory" evidence="7">
    <location>
        <begin position="8"/>
        <end position="129"/>
    </location>
</feature>
<accession>A0ABW3TJ49</accession>
<evidence type="ECO:0000256" key="2">
    <source>
        <dbReference type="ARBA" id="ARBA00023015"/>
    </source>
</evidence>
<keyword evidence="2" id="KW-0805">Transcription regulation</keyword>
<dbReference type="Gene3D" id="3.40.50.2300">
    <property type="match status" value="1"/>
</dbReference>
<evidence type="ECO:0000259" key="7">
    <source>
        <dbReference type="PROSITE" id="PS50110"/>
    </source>
</evidence>
<dbReference type="SMART" id="SM00421">
    <property type="entry name" value="HTH_LUXR"/>
    <property type="match status" value="1"/>
</dbReference>
<dbReference type="InterPro" id="IPR039420">
    <property type="entry name" value="WalR-like"/>
</dbReference>
<dbReference type="SUPFAM" id="SSF52172">
    <property type="entry name" value="CheY-like"/>
    <property type="match status" value="1"/>
</dbReference>
<keyword evidence="4" id="KW-0804">Transcription</keyword>
<evidence type="ECO:0000256" key="4">
    <source>
        <dbReference type="ARBA" id="ARBA00023163"/>
    </source>
</evidence>
<feature type="domain" description="HTH luxR-type" evidence="6">
    <location>
        <begin position="183"/>
        <end position="248"/>
    </location>
</feature>
<feature type="modified residue" description="4-aspartylphosphate" evidence="5">
    <location>
        <position position="64"/>
    </location>
</feature>
<proteinExistence type="predicted"/>
<dbReference type="InterPro" id="IPR058245">
    <property type="entry name" value="NreC/VraR/RcsB-like_REC"/>
</dbReference>
<organism evidence="8 9">
    <name type="scientific">Leucobacter albus</name>
    <dbReference type="NCBI Taxonomy" id="272210"/>
    <lineage>
        <taxon>Bacteria</taxon>
        <taxon>Bacillati</taxon>
        <taxon>Actinomycetota</taxon>
        <taxon>Actinomycetes</taxon>
        <taxon>Micrococcales</taxon>
        <taxon>Microbacteriaceae</taxon>
        <taxon>Leucobacter</taxon>
    </lineage>
</organism>
<gene>
    <name evidence="8" type="ORF">ACFQ3U_01865</name>
</gene>
<dbReference type="InterPro" id="IPR011006">
    <property type="entry name" value="CheY-like_superfamily"/>
</dbReference>
<dbReference type="EMBL" id="JBHTLY010000001">
    <property type="protein sequence ID" value="MFD1200640.1"/>
    <property type="molecule type" value="Genomic_DNA"/>
</dbReference>
<dbReference type="Pfam" id="PF00072">
    <property type="entry name" value="Response_reg"/>
    <property type="match status" value="1"/>
</dbReference>
<keyword evidence="9" id="KW-1185">Reference proteome</keyword>
<dbReference type="SUPFAM" id="SSF46894">
    <property type="entry name" value="C-terminal effector domain of the bipartite response regulators"/>
    <property type="match status" value="1"/>
</dbReference>
<comment type="caution">
    <text evidence="8">The sequence shown here is derived from an EMBL/GenBank/DDBJ whole genome shotgun (WGS) entry which is preliminary data.</text>
</comment>
<evidence type="ECO:0000256" key="1">
    <source>
        <dbReference type="ARBA" id="ARBA00022553"/>
    </source>
</evidence>
<dbReference type="SMART" id="SM00448">
    <property type="entry name" value="REC"/>
    <property type="match status" value="1"/>
</dbReference>
<evidence type="ECO:0000256" key="5">
    <source>
        <dbReference type="PROSITE-ProRule" id="PRU00169"/>
    </source>
</evidence>
<evidence type="ECO:0000259" key="6">
    <source>
        <dbReference type="PROSITE" id="PS50043"/>
    </source>
</evidence>
<evidence type="ECO:0000313" key="9">
    <source>
        <dbReference type="Proteomes" id="UP001597181"/>
    </source>
</evidence>
<dbReference type="Pfam" id="PF00196">
    <property type="entry name" value="GerE"/>
    <property type="match status" value="1"/>
</dbReference>
<dbReference type="InterPro" id="IPR016032">
    <property type="entry name" value="Sig_transdc_resp-reg_C-effctor"/>
</dbReference>
<protein>
    <submittedName>
        <fullName evidence="8">Response regulator</fullName>
    </submittedName>
</protein>
<name>A0ABW3TJ49_9MICO</name>
<dbReference type="CDD" id="cd17535">
    <property type="entry name" value="REC_NarL-like"/>
    <property type="match status" value="1"/>
</dbReference>
<dbReference type="InterPro" id="IPR000792">
    <property type="entry name" value="Tscrpt_reg_LuxR_C"/>
</dbReference>
<dbReference type="PANTHER" id="PTHR43214:SF24">
    <property type="entry name" value="TRANSCRIPTIONAL REGULATORY PROTEIN NARL-RELATED"/>
    <property type="match status" value="1"/>
</dbReference>
<sequence>MSDSHTVSIMLVDDQELIRTGFRLVLLSEPDMRVVAEAGDGGAALAELARLSGEGGGCDVVLMDVRMPGMNGIEATKRIVAEFPATRVLVLTTFDLDEYAIGAIQAGASGFLLKDARPTELVDAIRRVASGDAAMAPAVTARMLERMREGGSAAPATLFAAPGAPGAAGAAGSGGAGGENAPVAPELSELTERELDVLRLISDGKNNSEIGAELFLSESTVKTHVGRVLSKLQLRDRVHAVIFAKQHGL</sequence>
<dbReference type="PROSITE" id="PS50043">
    <property type="entry name" value="HTH_LUXR_2"/>
    <property type="match status" value="1"/>
</dbReference>
<dbReference type="PANTHER" id="PTHR43214">
    <property type="entry name" value="TWO-COMPONENT RESPONSE REGULATOR"/>
    <property type="match status" value="1"/>
</dbReference>
<evidence type="ECO:0000313" key="8">
    <source>
        <dbReference type="EMBL" id="MFD1200640.1"/>
    </source>
</evidence>
<dbReference type="PRINTS" id="PR00038">
    <property type="entry name" value="HTHLUXR"/>
</dbReference>
<dbReference type="Proteomes" id="UP001597181">
    <property type="component" value="Unassembled WGS sequence"/>
</dbReference>
<evidence type="ECO:0000256" key="3">
    <source>
        <dbReference type="ARBA" id="ARBA00023125"/>
    </source>
</evidence>